<dbReference type="EMBL" id="KZ293431">
    <property type="protein sequence ID" value="PBK68781.1"/>
    <property type="molecule type" value="Genomic_DNA"/>
</dbReference>
<evidence type="ECO:0000313" key="1">
    <source>
        <dbReference type="EMBL" id="PBK68781.1"/>
    </source>
</evidence>
<proteinExistence type="predicted"/>
<organism evidence="1 2">
    <name type="scientific">Armillaria solidipes</name>
    <dbReference type="NCBI Taxonomy" id="1076256"/>
    <lineage>
        <taxon>Eukaryota</taxon>
        <taxon>Fungi</taxon>
        <taxon>Dikarya</taxon>
        <taxon>Basidiomycota</taxon>
        <taxon>Agaricomycotina</taxon>
        <taxon>Agaricomycetes</taxon>
        <taxon>Agaricomycetidae</taxon>
        <taxon>Agaricales</taxon>
        <taxon>Marasmiineae</taxon>
        <taxon>Physalacriaceae</taxon>
        <taxon>Armillaria</taxon>
    </lineage>
</organism>
<dbReference type="Proteomes" id="UP000218334">
    <property type="component" value="Unassembled WGS sequence"/>
</dbReference>
<dbReference type="AlphaFoldDB" id="A0A2H3BD41"/>
<protein>
    <submittedName>
        <fullName evidence="1">Uncharacterized protein</fullName>
    </submittedName>
</protein>
<reference evidence="2" key="1">
    <citation type="journal article" date="2017" name="Nat. Ecol. Evol.">
        <title>Genome expansion and lineage-specific genetic innovations in the forest pathogenic fungi Armillaria.</title>
        <authorList>
            <person name="Sipos G."/>
            <person name="Prasanna A.N."/>
            <person name="Walter M.C."/>
            <person name="O'Connor E."/>
            <person name="Balint B."/>
            <person name="Krizsan K."/>
            <person name="Kiss B."/>
            <person name="Hess J."/>
            <person name="Varga T."/>
            <person name="Slot J."/>
            <person name="Riley R."/>
            <person name="Boka B."/>
            <person name="Rigling D."/>
            <person name="Barry K."/>
            <person name="Lee J."/>
            <person name="Mihaltcheva S."/>
            <person name="LaButti K."/>
            <person name="Lipzen A."/>
            <person name="Waldron R."/>
            <person name="Moloney N.M."/>
            <person name="Sperisen C."/>
            <person name="Kredics L."/>
            <person name="Vagvoelgyi C."/>
            <person name="Patrignani A."/>
            <person name="Fitzpatrick D."/>
            <person name="Nagy I."/>
            <person name="Doyle S."/>
            <person name="Anderson J.B."/>
            <person name="Grigoriev I.V."/>
            <person name="Gueldener U."/>
            <person name="Muensterkoetter M."/>
            <person name="Nagy L.G."/>
        </authorList>
    </citation>
    <scope>NUCLEOTIDE SEQUENCE [LARGE SCALE GENOMIC DNA]</scope>
    <source>
        <strain evidence="2">28-4</strain>
    </source>
</reference>
<keyword evidence="2" id="KW-1185">Reference proteome</keyword>
<sequence>MYGPAVPVYLFQSIFYSDNVKNSRIFKRIIMNATDAMFHLDAVARSIPEPVLPPNALNSQISGILRATRPFLDTDRDCILQNIEVLEQQLSVYDALLNRIDEVRLQMQSHRDAVHKSMSAYSSTLAPIRRLPSEIFRTVFREVQISLWYNTEDTESEEELKDYQVLVFSQGPWKLSHVCGAWRDIVLSYPQLWSHIVLQYHWTSHPTETLHHTISALQAMILRSAQHPLDIVFELEDGDKHDAAVQVFPVILEESYRWRSMVLQIPLILLEQMKMVREKIPCLESLTMKTAFIPQYSRVELPEDVRSAFIDAPRLRKVVLDHTHGFGNFMFPHHISHLATYMSNVSNLQAYQSLVQCHFMEYEHGFVIDIPPPIHLPNVRRLFVSSPQLLSYLRLPSLDNLMICPINTSDIDDVISVVNEFVHRSRCSITSLAIHNCVSFHQVFIEDCLLLMDSLVSLEIGLIRNGNAMFDALASIGFLPNLQHLSLLIPISREPSLWDQLTAMISSRSRYLRSIRISCSDSDDVERINEHLEPLQLPGLSMVVSLESYTEAISYFGKFECAQYLVG</sequence>
<gene>
    <name evidence="1" type="ORF">ARMSODRAFT_975649</name>
</gene>
<evidence type="ECO:0000313" key="2">
    <source>
        <dbReference type="Proteomes" id="UP000218334"/>
    </source>
</evidence>
<name>A0A2H3BD41_9AGAR</name>
<dbReference type="STRING" id="1076256.A0A2H3BD41"/>
<accession>A0A2H3BD41</accession>
<dbReference type="Gene3D" id="3.80.10.10">
    <property type="entry name" value="Ribonuclease Inhibitor"/>
    <property type="match status" value="1"/>
</dbReference>
<dbReference type="InterPro" id="IPR032675">
    <property type="entry name" value="LRR_dom_sf"/>
</dbReference>